<dbReference type="InterPro" id="IPR024632">
    <property type="entry name" value="PLipase_D_C"/>
</dbReference>
<evidence type="ECO:0000259" key="13">
    <source>
        <dbReference type="PROSITE" id="PS50035"/>
    </source>
</evidence>
<dbReference type="InterPro" id="IPR035892">
    <property type="entry name" value="C2_domain_sf"/>
</dbReference>
<keyword evidence="15" id="KW-1185">Reference proteome</keyword>
<evidence type="ECO:0000313" key="14">
    <source>
        <dbReference type="EMBL" id="KAF6160417.1"/>
    </source>
</evidence>
<accession>A0A7J7MZZ7</accession>
<dbReference type="InterPro" id="IPR011402">
    <property type="entry name" value="PLipase_D_pln"/>
</dbReference>
<dbReference type="PANTHER" id="PTHR18896:SF130">
    <property type="entry name" value="PHOSPHOLIPASE D GAMMA 2-RELATED"/>
    <property type="match status" value="1"/>
</dbReference>
<evidence type="ECO:0000256" key="10">
    <source>
        <dbReference type="ARBA" id="ARBA00023098"/>
    </source>
</evidence>
<proteinExistence type="inferred from homology"/>
<dbReference type="PANTHER" id="PTHR18896">
    <property type="entry name" value="PHOSPHOLIPASE D"/>
    <property type="match status" value="1"/>
</dbReference>
<evidence type="ECO:0000259" key="12">
    <source>
        <dbReference type="PROSITE" id="PS50004"/>
    </source>
</evidence>
<keyword evidence="6" id="KW-0677">Repeat</keyword>
<evidence type="ECO:0000256" key="4">
    <source>
        <dbReference type="ARBA" id="ARBA00012027"/>
    </source>
</evidence>
<dbReference type="InterPro" id="IPR001736">
    <property type="entry name" value="PLipase_D/transphosphatidylase"/>
</dbReference>
<gene>
    <name evidence="14" type="ORF">GIB67_019186</name>
</gene>
<dbReference type="PIRSF" id="PIRSF036470">
    <property type="entry name" value="PLD_plant"/>
    <property type="match status" value="1"/>
</dbReference>
<keyword evidence="9 11" id="KW-0442">Lipid degradation</keyword>
<feature type="domain" description="PLD phosphodiesterase" evidence="13">
    <location>
        <begin position="338"/>
        <end position="373"/>
    </location>
</feature>
<dbReference type="Gene3D" id="3.30.870.10">
    <property type="entry name" value="Endonuclease Chain A"/>
    <property type="match status" value="2"/>
</dbReference>
<comment type="catalytic activity">
    <reaction evidence="1 11">
        <text>a 1,2-diacyl-sn-glycero-3-phosphocholine + H2O = a 1,2-diacyl-sn-glycero-3-phosphate + choline + H(+)</text>
        <dbReference type="Rhea" id="RHEA:14445"/>
        <dbReference type="ChEBI" id="CHEBI:15354"/>
        <dbReference type="ChEBI" id="CHEBI:15377"/>
        <dbReference type="ChEBI" id="CHEBI:15378"/>
        <dbReference type="ChEBI" id="CHEBI:57643"/>
        <dbReference type="ChEBI" id="CHEBI:58608"/>
        <dbReference type="EC" id="3.1.4.4"/>
    </reaction>
</comment>
<dbReference type="Gene3D" id="2.60.40.150">
    <property type="entry name" value="C2 domain"/>
    <property type="match status" value="1"/>
</dbReference>
<evidence type="ECO:0000256" key="6">
    <source>
        <dbReference type="ARBA" id="ARBA00022737"/>
    </source>
</evidence>
<dbReference type="SMART" id="SM00239">
    <property type="entry name" value="C2"/>
    <property type="match status" value="1"/>
</dbReference>
<evidence type="ECO:0000256" key="11">
    <source>
        <dbReference type="PIRNR" id="PIRNR036470"/>
    </source>
</evidence>
<evidence type="ECO:0000313" key="15">
    <source>
        <dbReference type="Proteomes" id="UP000541444"/>
    </source>
</evidence>
<evidence type="ECO:0000256" key="8">
    <source>
        <dbReference type="ARBA" id="ARBA00022837"/>
    </source>
</evidence>
<feature type="domain" description="PLD phosphodiesterase" evidence="13">
    <location>
        <begin position="675"/>
        <end position="702"/>
    </location>
</feature>
<evidence type="ECO:0000256" key="2">
    <source>
        <dbReference type="ARBA" id="ARBA00001913"/>
    </source>
</evidence>
<dbReference type="PROSITE" id="PS50035">
    <property type="entry name" value="PLD"/>
    <property type="match status" value="2"/>
</dbReference>
<dbReference type="EMBL" id="JACGCM010001165">
    <property type="protein sequence ID" value="KAF6160417.1"/>
    <property type="molecule type" value="Genomic_DNA"/>
</dbReference>
<dbReference type="SMART" id="SM00155">
    <property type="entry name" value="PLDc"/>
    <property type="match status" value="2"/>
</dbReference>
<dbReference type="AlphaFoldDB" id="A0A7J7MZZ7"/>
<sequence length="829" mass="93345">MSGSPSNSFSPYKSSFTQSPSNSFSSQNSFIQFPCNSFSSPSSFGSQSSFQNLSSLNILLLHGNLDIWIYGAKGLPNMDLFHENMRKNVAKIFPGRLNHKIEEHVHRKITSDPYVTVKVSNATIGRTFVISNNENPVWMQHFYVPLAHYTSELRFVVKDNDVVGAQVIGSVSIPVDQIYAGLKVEGSFPIVDEKNQHCNYGAAFLSISVQYTPVDKLPIYNNGVTGTYFPLRKGGRITLYQDAHVHDHCLPVVKLGNGMCFEHGKCWHDISKAISGARRLIYITGWSVNHEVKLVRDAAGYTIGDLLKSKSQEGVRVLLLVWDDPTSQSLCGIQKKDIIYSHHQKTVIVDADAGNNRRKIIAFVGGLDLCNGRYDTPMHSLFRTLQTVHRDDFYNPTFKGTVANCPREPWHDLHCKLDGPAAYDVLTNFEERWLKALEPSRLEKLKRRRSSYDDSLLDIYRVSDIIGISDSQCSSENDPETWHVQVFRSVDSNSVKGFPKDPKEATSKNLVCGKNALIDKSIHAAYINAIRAAQHFIYIENQYFLGSSYNWDSHKDLGANSLVPMEIALKIANKIKSNERFSAYIVIPMWPEGDPTGFLLQSILHWQHKTMQMMYGTVYKALEEAGLENTYTPQDYLNFFCLGNREALDGSGPSFVAPPLIGSTPQENSRRNRRFMIYVHSKGMIVDDEYVIIGSANINQRPMSGSRDTEIAMGAYQPWHTCKGIPSGPRGQVHGYRMSFWAEHIGGLEQCFTLPESLDCVRRVRQISEWNWSRYISEEIREMRGHLLKYPIEVGPMGRVRPLATCSTFPDVGGDVGGSFCGLQENLTI</sequence>
<dbReference type="GO" id="GO:0005886">
    <property type="term" value="C:plasma membrane"/>
    <property type="evidence" value="ECO:0007669"/>
    <property type="project" value="TreeGrafter"/>
</dbReference>
<dbReference type="InterPro" id="IPR015679">
    <property type="entry name" value="PLipase_D_fam"/>
</dbReference>
<comment type="cofactor">
    <cofactor evidence="2 11">
        <name>Ca(2+)</name>
        <dbReference type="ChEBI" id="CHEBI:29108"/>
    </cofactor>
</comment>
<dbReference type="GO" id="GO:0046470">
    <property type="term" value="P:phosphatidylcholine metabolic process"/>
    <property type="evidence" value="ECO:0007669"/>
    <property type="project" value="InterPro"/>
</dbReference>
<dbReference type="Proteomes" id="UP000541444">
    <property type="component" value="Unassembled WGS sequence"/>
</dbReference>
<dbReference type="Pfam" id="PF00614">
    <property type="entry name" value="PLDc"/>
    <property type="match status" value="2"/>
</dbReference>
<dbReference type="Pfam" id="PF12357">
    <property type="entry name" value="PLD_C"/>
    <property type="match status" value="1"/>
</dbReference>
<name>A0A7J7MZZ7_9MAGN</name>
<keyword evidence="5" id="KW-0479">Metal-binding</keyword>
<evidence type="ECO:0000256" key="7">
    <source>
        <dbReference type="ARBA" id="ARBA00022801"/>
    </source>
</evidence>
<keyword evidence="8 11" id="KW-0106">Calcium</keyword>
<dbReference type="SUPFAM" id="SSF49562">
    <property type="entry name" value="C2 domain (Calcium/lipid-binding domain, CaLB)"/>
    <property type="match status" value="1"/>
</dbReference>
<evidence type="ECO:0000256" key="1">
    <source>
        <dbReference type="ARBA" id="ARBA00000798"/>
    </source>
</evidence>
<evidence type="ECO:0000256" key="5">
    <source>
        <dbReference type="ARBA" id="ARBA00022723"/>
    </source>
</evidence>
<dbReference type="GO" id="GO:0004630">
    <property type="term" value="F:phospholipase D activity"/>
    <property type="evidence" value="ECO:0007669"/>
    <property type="project" value="UniProtKB-EC"/>
</dbReference>
<comment type="similarity">
    <text evidence="3 11">Belongs to the phospholipase D family. C2-PLD subfamily.</text>
</comment>
<evidence type="ECO:0000256" key="9">
    <source>
        <dbReference type="ARBA" id="ARBA00022963"/>
    </source>
</evidence>
<dbReference type="InterPro" id="IPR000008">
    <property type="entry name" value="C2_dom"/>
</dbReference>
<dbReference type="Pfam" id="PF00168">
    <property type="entry name" value="C2"/>
    <property type="match status" value="1"/>
</dbReference>
<dbReference type="GO" id="GO:0009395">
    <property type="term" value="P:phospholipid catabolic process"/>
    <property type="evidence" value="ECO:0007669"/>
    <property type="project" value="TreeGrafter"/>
</dbReference>
<keyword evidence="10" id="KW-0443">Lipid metabolism</keyword>
<feature type="domain" description="C2" evidence="12">
    <location>
        <begin position="45"/>
        <end position="188"/>
    </location>
</feature>
<dbReference type="EC" id="3.1.4.4" evidence="4 11"/>
<dbReference type="GO" id="GO:0005509">
    <property type="term" value="F:calcium ion binding"/>
    <property type="evidence" value="ECO:0007669"/>
    <property type="project" value="InterPro"/>
</dbReference>
<evidence type="ECO:0000256" key="3">
    <source>
        <dbReference type="ARBA" id="ARBA00010683"/>
    </source>
</evidence>
<reference evidence="14 15" key="1">
    <citation type="journal article" date="2020" name="IScience">
        <title>Genome Sequencing of the Endangered Kingdonia uniflora (Circaeasteraceae, Ranunculales) Reveals Potential Mechanisms of Evolutionary Specialization.</title>
        <authorList>
            <person name="Sun Y."/>
            <person name="Deng T."/>
            <person name="Zhang A."/>
            <person name="Moore M.J."/>
            <person name="Landis J.B."/>
            <person name="Lin N."/>
            <person name="Zhang H."/>
            <person name="Zhang X."/>
            <person name="Huang J."/>
            <person name="Zhang X."/>
            <person name="Sun H."/>
            <person name="Wang H."/>
        </authorList>
    </citation>
    <scope>NUCLEOTIDE SEQUENCE [LARGE SCALE GENOMIC DNA]</scope>
    <source>
        <strain evidence="14">TB1705</strain>
        <tissue evidence="14">Leaf</tissue>
    </source>
</reference>
<dbReference type="SUPFAM" id="SSF56024">
    <property type="entry name" value="Phospholipase D/nuclease"/>
    <property type="match status" value="2"/>
</dbReference>
<comment type="caution">
    <text evidence="14">The sequence shown here is derived from an EMBL/GenBank/DDBJ whole genome shotgun (WGS) entry which is preliminary data.</text>
</comment>
<dbReference type="OrthoDB" id="14911at2759"/>
<dbReference type="CDD" id="cd04015">
    <property type="entry name" value="C2_plant_PLD"/>
    <property type="match status" value="1"/>
</dbReference>
<dbReference type="PROSITE" id="PS50004">
    <property type="entry name" value="C2"/>
    <property type="match status" value="1"/>
</dbReference>
<organism evidence="14 15">
    <name type="scientific">Kingdonia uniflora</name>
    <dbReference type="NCBI Taxonomy" id="39325"/>
    <lineage>
        <taxon>Eukaryota</taxon>
        <taxon>Viridiplantae</taxon>
        <taxon>Streptophyta</taxon>
        <taxon>Embryophyta</taxon>
        <taxon>Tracheophyta</taxon>
        <taxon>Spermatophyta</taxon>
        <taxon>Magnoliopsida</taxon>
        <taxon>Ranunculales</taxon>
        <taxon>Circaeasteraceae</taxon>
        <taxon>Kingdonia</taxon>
    </lineage>
</organism>
<protein>
    <recommendedName>
        <fullName evidence="4 11">Phospholipase D</fullName>
        <ecNumber evidence="4 11">3.1.4.4</ecNumber>
    </recommendedName>
</protein>
<comment type="function">
    <text evidence="11">Hydrolyzes glycerol-phospholipids at the terminal phosphodiesteric bond.</text>
</comment>
<keyword evidence="7 11" id="KW-0378">Hydrolase</keyword>